<proteinExistence type="predicted"/>
<dbReference type="EMBL" id="CAIIXF020000007">
    <property type="protein sequence ID" value="CAH1788233.1"/>
    <property type="molecule type" value="Genomic_DNA"/>
</dbReference>
<dbReference type="SMART" id="SM00164">
    <property type="entry name" value="TBC"/>
    <property type="match status" value="1"/>
</dbReference>
<dbReference type="OrthoDB" id="10264062at2759"/>
<evidence type="ECO:0000313" key="4">
    <source>
        <dbReference type="Proteomes" id="UP000749559"/>
    </source>
</evidence>
<dbReference type="Gene3D" id="1.10.472.80">
    <property type="entry name" value="Ypt/Rab-GAP domain of gyp1p, domain 3"/>
    <property type="match status" value="1"/>
</dbReference>
<organism evidence="3 4">
    <name type="scientific">Owenia fusiformis</name>
    <name type="common">Polychaete worm</name>
    <dbReference type="NCBI Taxonomy" id="6347"/>
    <lineage>
        <taxon>Eukaryota</taxon>
        <taxon>Metazoa</taxon>
        <taxon>Spiralia</taxon>
        <taxon>Lophotrochozoa</taxon>
        <taxon>Annelida</taxon>
        <taxon>Polychaeta</taxon>
        <taxon>Sedentaria</taxon>
        <taxon>Canalipalpata</taxon>
        <taxon>Sabellida</taxon>
        <taxon>Oweniida</taxon>
        <taxon>Oweniidae</taxon>
        <taxon>Owenia</taxon>
    </lineage>
</organism>
<keyword evidence="4" id="KW-1185">Reference proteome</keyword>
<keyword evidence="1" id="KW-0343">GTPase activation</keyword>
<evidence type="ECO:0000256" key="1">
    <source>
        <dbReference type="ARBA" id="ARBA00022468"/>
    </source>
</evidence>
<comment type="caution">
    <text evidence="3">The sequence shown here is derived from an EMBL/GenBank/DDBJ whole genome shotgun (WGS) entry which is preliminary data.</text>
</comment>
<evidence type="ECO:0000256" key="2">
    <source>
        <dbReference type="SAM" id="MobiDB-lite"/>
    </source>
</evidence>
<dbReference type="InterPro" id="IPR000195">
    <property type="entry name" value="Rab-GAP-TBC_dom"/>
</dbReference>
<feature type="compositionally biased region" description="Pro residues" evidence="2">
    <location>
        <begin position="19"/>
        <end position="30"/>
    </location>
</feature>
<dbReference type="Proteomes" id="UP000749559">
    <property type="component" value="Unassembled WGS sequence"/>
</dbReference>
<gene>
    <name evidence="3" type="ORF">OFUS_LOCUS13802</name>
</gene>
<reference evidence="3" key="1">
    <citation type="submission" date="2022-03" db="EMBL/GenBank/DDBJ databases">
        <authorList>
            <person name="Martin C."/>
        </authorList>
    </citation>
    <scope>NUCLEOTIDE SEQUENCE</scope>
</reference>
<sequence length="456" mass="53443">MKKQTYLHQDSFEHVSYPPQLPKSPAPFSPPEADRKCPMCREEYQSYLDCDGRLVDEHRFRKAVFRGGVSPDIRVEVWQFLFGLYPFTSTTRERSVMLADYHVKYQALKTRWKQLLCQHVQCNKELNSEKFLSPCYLQGSGYNIDDTATESSQIPTSQSLSSPEIQQQITFMKLQATVYAGRQNIDIGQLKPYIRVIDKDVPRTDRDVPYFSGDSNPHLAVLRDILITFAAYHPTVGYAQGMNDILSRFLVIFDSEVEAYWCFSSYLETIKQEFMEKGMMRKLELLQQLLIKLDPDLFNYLDQCEVGDLTLCHRWLLLGFKREFPYDDSLRCFEILSSHHLEMTSMEAEKVRDVEIRKDFEQQEGKVRNAEVTVNTEFTFDLFMCVTVLMEHREKLFRCTDPAEIFQVINSLTMCLKLEDVFSKSETMFFKYCRKSVLECFEVLDVNPAMRKIKKK</sequence>
<dbReference type="PANTHER" id="PTHR22957:SF466">
    <property type="entry name" value="SI:DKEY-238D18.4"/>
    <property type="match status" value="1"/>
</dbReference>
<protein>
    <submittedName>
        <fullName evidence="3">Uncharacterized protein</fullName>
    </submittedName>
</protein>
<accession>A0A8J1Y4L3</accession>
<dbReference type="GO" id="GO:0005096">
    <property type="term" value="F:GTPase activator activity"/>
    <property type="evidence" value="ECO:0007669"/>
    <property type="project" value="UniProtKB-KW"/>
</dbReference>
<dbReference type="PANTHER" id="PTHR22957">
    <property type="entry name" value="TBC1 DOMAIN FAMILY MEMBER GTPASE-ACTIVATING PROTEIN"/>
    <property type="match status" value="1"/>
</dbReference>
<dbReference type="AlphaFoldDB" id="A0A8J1Y4L3"/>
<dbReference type="InterPro" id="IPR035969">
    <property type="entry name" value="Rab-GAP_TBC_sf"/>
</dbReference>
<dbReference type="PROSITE" id="PS50086">
    <property type="entry name" value="TBC_RABGAP"/>
    <property type="match status" value="1"/>
</dbReference>
<evidence type="ECO:0000313" key="3">
    <source>
        <dbReference type="EMBL" id="CAH1788233.1"/>
    </source>
</evidence>
<dbReference type="SUPFAM" id="SSF47923">
    <property type="entry name" value="Ypt/Rab-GAP domain of gyp1p"/>
    <property type="match status" value="2"/>
</dbReference>
<dbReference type="Gene3D" id="1.10.8.270">
    <property type="entry name" value="putative rabgap domain of human tbc1 domain family member 14 like domains"/>
    <property type="match status" value="1"/>
</dbReference>
<dbReference type="Pfam" id="PF00566">
    <property type="entry name" value="RabGAP-TBC"/>
    <property type="match status" value="1"/>
</dbReference>
<feature type="region of interest" description="Disordered" evidence="2">
    <location>
        <begin position="1"/>
        <end position="30"/>
    </location>
</feature>
<name>A0A8J1Y4L3_OWEFU</name>